<protein>
    <submittedName>
        <fullName evidence="4">Putative signal transduction protein with CBS domains</fullName>
    </submittedName>
</protein>
<evidence type="ECO:0000256" key="1">
    <source>
        <dbReference type="ARBA" id="ARBA00023122"/>
    </source>
</evidence>
<dbReference type="Proteomes" id="UP000253740">
    <property type="component" value="Unassembled WGS sequence"/>
</dbReference>
<dbReference type="SMART" id="SM00116">
    <property type="entry name" value="CBS"/>
    <property type="match status" value="2"/>
</dbReference>
<accession>A0A0K8QQ85</accession>
<sequence length="199" mass="21538">MIGIKPGAAARPVAAAGAALLMQVNGRCARAVRVDREPRRCGTTIQEATVMRVGELCNREVVFVRSDETARAAAEVMREFHVGDVVVVVERNGRNMPAGVVTDRDLAIEVVAKGVDPDAITAGDMITQRVVCAELEESYADVLDRMRRAGVRRMPVVDVHGALVGILALDDVLRFVSQQLAEIAQLITVQPQREAMVRA</sequence>
<evidence type="ECO:0000259" key="3">
    <source>
        <dbReference type="PROSITE" id="PS51371"/>
    </source>
</evidence>
<dbReference type="PANTHER" id="PTHR43080:SF2">
    <property type="entry name" value="CBS DOMAIN-CONTAINING PROTEIN"/>
    <property type="match status" value="1"/>
</dbReference>
<dbReference type="Pfam" id="PF00571">
    <property type="entry name" value="CBS"/>
    <property type="match status" value="2"/>
</dbReference>
<keyword evidence="5" id="KW-1185">Reference proteome</keyword>
<reference evidence="4" key="1">
    <citation type="submission" date="2015-08" db="EMBL/GenBank/DDBJ databases">
        <title>Complete DNA Sequence of Pseudomonas syringae pv. actinidiae, the Causal Agent of Kiwifruit Canker Disease.</title>
        <authorList>
            <person name="Rikkerink E.H.A."/>
            <person name="Fineran P.C."/>
        </authorList>
    </citation>
    <scope>NUCLEOTIDE SEQUENCE</scope>
    <source>
        <strain evidence="4">SkMP5</strain>
    </source>
</reference>
<dbReference type="AlphaFoldDB" id="A0A0K8QQ85"/>
<dbReference type="InterPro" id="IPR046342">
    <property type="entry name" value="CBS_dom_sf"/>
</dbReference>
<dbReference type="PROSITE" id="PS51371">
    <property type="entry name" value="CBS"/>
    <property type="match status" value="2"/>
</dbReference>
<dbReference type="InterPro" id="IPR000644">
    <property type="entry name" value="CBS_dom"/>
</dbReference>
<dbReference type="InterPro" id="IPR051257">
    <property type="entry name" value="Diverse_CBS-Domain"/>
</dbReference>
<dbReference type="Gene3D" id="3.10.580.10">
    <property type="entry name" value="CBS-domain"/>
    <property type="match status" value="1"/>
</dbReference>
<feature type="domain" description="CBS" evidence="3">
    <location>
        <begin position="125"/>
        <end position="182"/>
    </location>
</feature>
<feature type="domain" description="CBS" evidence="3">
    <location>
        <begin position="57"/>
        <end position="117"/>
    </location>
</feature>
<organism evidence="4">
    <name type="scientific">Mizugakiibacter sediminis</name>
    <dbReference type="NCBI Taxonomy" id="1475481"/>
    <lineage>
        <taxon>Bacteria</taxon>
        <taxon>Pseudomonadati</taxon>
        <taxon>Pseudomonadota</taxon>
        <taxon>Gammaproteobacteria</taxon>
        <taxon>Lysobacterales</taxon>
        <taxon>Rhodanobacteraceae</taxon>
        <taxon>Mizugakiibacter</taxon>
    </lineage>
</organism>
<name>A0A0K8QQ85_9GAMM</name>
<evidence type="ECO:0000256" key="2">
    <source>
        <dbReference type="PROSITE-ProRule" id="PRU00703"/>
    </source>
</evidence>
<gene>
    <name evidence="4" type="ORF">MBSD_n2391</name>
</gene>
<proteinExistence type="predicted"/>
<evidence type="ECO:0000313" key="4">
    <source>
        <dbReference type="EMBL" id="GAP67075.1"/>
    </source>
</evidence>
<keyword evidence="1 2" id="KW-0129">CBS domain</keyword>
<dbReference type="PANTHER" id="PTHR43080">
    <property type="entry name" value="CBS DOMAIN-CONTAINING PROTEIN CBSX3, MITOCHONDRIAL"/>
    <property type="match status" value="1"/>
</dbReference>
<dbReference type="EMBL" id="DF970241">
    <property type="protein sequence ID" value="GAP67075.1"/>
    <property type="molecule type" value="Genomic_DNA"/>
</dbReference>
<dbReference type="STRING" id="1475481.GCA_000953855_02438"/>
<dbReference type="OrthoDB" id="9794094at2"/>
<evidence type="ECO:0000313" key="5">
    <source>
        <dbReference type="Proteomes" id="UP000253740"/>
    </source>
</evidence>
<dbReference type="SUPFAM" id="SSF54631">
    <property type="entry name" value="CBS-domain pair"/>
    <property type="match status" value="1"/>
</dbReference>